<evidence type="ECO:0000259" key="13">
    <source>
        <dbReference type="Pfam" id="PF13691"/>
    </source>
</evidence>
<feature type="region of interest" description="Disordered" evidence="11">
    <location>
        <begin position="155"/>
        <end position="190"/>
    </location>
</feature>
<dbReference type="InterPro" id="IPR036866">
    <property type="entry name" value="RibonucZ/Hydroxyglut_hydro"/>
</dbReference>
<evidence type="ECO:0000256" key="4">
    <source>
        <dbReference type="ARBA" id="ARBA00012477"/>
    </source>
</evidence>
<reference evidence="14 15" key="1">
    <citation type="submission" date="2016-06" db="EMBL/GenBank/DDBJ databases">
        <title>Comparative genomics of the ectomycorrhizal sister species Rhizopogon vinicolor and Rhizopogon vesiculosus (Basidiomycota: Boletales) reveals a divergence of the mating type B locus.</title>
        <authorList>
            <consortium name="DOE Joint Genome Institute"/>
            <person name="Mujic A.B."/>
            <person name="Kuo A."/>
            <person name="Tritt A."/>
            <person name="Lipzen A."/>
            <person name="Chen C."/>
            <person name="Johnson J."/>
            <person name="Sharma A."/>
            <person name="Barry K."/>
            <person name="Grigoriev I.V."/>
            <person name="Spatafora J.W."/>
        </authorList>
    </citation>
    <scope>NUCLEOTIDE SEQUENCE [LARGE SCALE GENOMIC DNA]</scope>
    <source>
        <strain evidence="14 15">AM-OR11-026</strain>
    </source>
</reference>
<dbReference type="InterPro" id="IPR027794">
    <property type="entry name" value="tRNase_Z_dom"/>
</dbReference>
<dbReference type="OrthoDB" id="527344at2759"/>
<evidence type="ECO:0000256" key="10">
    <source>
        <dbReference type="ARBA" id="ARBA00022833"/>
    </source>
</evidence>
<dbReference type="Proteomes" id="UP000092154">
    <property type="component" value="Unassembled WGS sequence"/>
</dbReference>
<feature type="compositionally biased region" description="Basic residues" evidence="11">
    <location>
        <begin position="166"/>
        <end position="182"/>
    </location>
</feature>
<gene>
    <name evidence="14" type="ORF">K503DRAFT_768565</name>
</gene>
<evidence type="ECO:0000256" key="1">
    <source>
        <dbReference type="ARBA" id="ARBA00000402"/>
    </source>
</evidence>
<organism evidence="14 15">
    <name type="scientific">Rhizopogon vinicolor AM-OR11-026</name>
    <dbReference type="NCBI Taxonomy" id="1314800"/>
    <lineage>
        <taxon>Eukaryota</taxon>
        <taxon>Fungi</taxon>
        <taxon>Dikarya</taxon>
        <taxon>Basidiomycota</taxon>
        <taxon>Agaricomycotina</taxon>
        <taxon>Agaricomycetes</taxon>
        <taxon>Agaricomycetidae</taxon>
        <taxon>Boletales</taxon>
        <taxon>Suillineae</taxon>
        <taxon>Rhizopogonaceae</taxon>
        <taxon>Rhizopogon</taxon>
    </lineage>
</organism>
<evidence type="ECO:0000256" key="11">
    <source>
        <dbReference type="SAM" id="MobiDB-lite"/>
    </source>
</evidence>
<dbReference type="CDD" id="cd07718">
    <property type="entry name" value="RNaseZ_ELAC1_ELAC2-C-term-like_MBL-fold"/>
    <property type="match status" value="1"/>
</dbReference>
<evidence type="ECO:0000313" key="14">
    <source>
        <dbReference type="EMBL" id="OAX40464.1"/>
    </source>
</evidence>
<evidence type="ECO:0000256" key="7">
    <source>
        <dbReference type="ARBA" id="ARBA00022723"/>
    </source>
</evidence>
<comment type="cofactor">
    <cofactor evidence="2">
        <name>Zn(2+)</name>
        <dbReference type="ChEBI" id="CHEBI:29105"/>
    </cofactor>
</comment>
<keyword evidence="6" id="KW-0540">Nuclease</keyword>
<dbReference type="FunCoup" id="A0A1B7N6J6">
    <property type="interactions" value="599"/>
</dbReference>
<comment type="catalytic activity">
    <reaction evidence="1">
        <text>Endonucleolytic cleavage of RNA, removing extra 3' nucleotides from tRNA precursor, generating 3' termini of tRNAs. A 3'-hydroxy group is left at the tRNA terminus and a 5'-phosphoryl group is left at the trailer molecule.</text>
        <dbReference type="EC" id="3.1.26.11"/>
    </reaction>
</comment>
<proteinExistence type="inferred from homology"/>
<evidence type="ECO:0000256" key="5">
    <source>
        <dbReference type="ARBA" id="ARBA00022694"/>
    </source>
</evidence>
<keyword evidence="5" id="KW-0819">tRNA processing</keyword>
<dbReference type="GO" id="GO:0042781">
    <property type="term" value="F:3'-tRNA processing endoribonuclease activity"/>
    <property type="evidence" value="ECO:0007669"/>
    <property type="project" value="UniProtKB-EC"/>
</dbReference>
<dbReference type="Gene3D" id="3.60.15.10">
    <property type="entry name" value="Ribonuclease Z/Hydroxyacylglutathione hydrolase-like"/>
    <property type="match status" value="2"/>
</dbReference>
<dbReference type="PANTHER" id="PTHR12553:SF49">
    <property type="entry name" value="ZINC PHOSPHODIESTERASE ELAC PROTEIN 2"/>
    <property type="match status" value="1"/>
</dbReference>
<feature type="region of interest" description="Disordered" evidence="11">
    <location>
        <begin position="226"/>
        <end position="261"/>
    </location>
</feature>
<dbReference type="InterPro" id="IPR047151">
    <property type="entry name" value="RNZ2-like"/>
</dbReference>
<dbReference type="AlphaFoldDB" id="A0A1B7N6J6"/>
<comment type="similarity">
    <text evidence="3">Belongs to the RNase Z family.</text>
</comment>
<keyword evidence="15" id="KW-1185">Reference proteome</keyword>
<dbReference type="SUPFAM" id="SSF56281">
    <property type="entry name" value="Metallo-hydrolase/oxidoreductase"/>
    <property type="match status" value="2"/>
</dbReference>
<dbReference type="InterPro" id="IPR001279">
    <property type="entry name" value="Metallo-B-lactamas"/>
</dbReference>
<dbReference type="Pfam" id="PF12706">
    <property type="entry name" value="Lactamase_B_2"/>
    <property type="match status" value="1"/>
</dbReference>
<evidence type="ECO:0000256" key="8">
    <source>
        <dbReference type="ARBA" id="ARBA00022759"/>
    </source>
</evidence>
<keyword evidence="10" id="KW-0862">Zinc</keyword>
<name>A0A1B7N6J6_9AGAM</name>
<dbReference type="PANTHER" id="PTHR12553">
    <property type="entry name" value="ZINC PHOSPHODIESTERASE ELAC PROTEIN 2"/>
    <property type="match status" value="1"/>
</dbReference>
<dbReference type="InParanoid" id="A0A1B7N6J6"/>
<keyword evidence="7" id="KW-0479">Metal-binding</keyword>
<feature type="domain" description="tRNase Z endonuclease" evidence="13">
    <location>
        <begin position="7"/>
        <end position="57"/>
    </location>
</feature>
<evidence type="ECO:0000259" key="12">
    <source>
        <dbReference type="Pfam" id="PF12706"/>
    </source>
</evidence>
<feature type="domain" description="Metallo-beta-lactamase" evidence="12">
    <location>
        <begin position="596"/>
        <end position="820"/>
    </location>
</feature>
<dbReference type="EC" id="3.1.26.11" evidence="4"/>
<sequence>MSWNASVLSTVSSDTEPTVVITFDSAKYIFNVGENTTRAFLQSRRNWKKTRGVFLTSVGTKRASGLPGLLMTFADSGLTSLSVAGPAGLLHFMAAMRKYTFRENISVNPIEIPTSLPLDKSPEDIPIYKDENISVFALPIYPDVRSLEVASGSAALPHCGTDASMSKRKRTPSPTRSSKRRPGASTMDPAASLQEVISRPDFDPTTLVGDAAQEWLRHIVRAMFPGSTPQPQAAVPSYQKVKGKKNSQGSQDPKARSDASGLHQDIIVSQHASETGPAALPTKAAYVSQPPGFSRPLPPLATYNRRAALAYAVVGPRVRGKFDVKRAESLGLKAGPLRARVARGETVTVVDSNGLERSIGPGDVVGASEDPGVVLILDVPSTEHIPSLIRGFESGAFSKYWGEVQESKDYALRVVFHLCGDDVAEHKQYKTFMKGFKDGVHHIVASRDHAPDPITFTSAAFNQLRLSQLDSNIFVVPKYSLEGRKIFDATGVPSNTECMRAHTTIDIRPPRPPLRASDAEAGDLFHPVVVLGDPPTLSDAARTQFSEARARVEDVTMPDIIGKDVMVITLGTGSAVPSKYRNVSGTLLYVPDAGYILLDAGEGTWGQLARNFGAGVWDVLRGLKCIFISHIHGDHHIGLAKILSIRQQIDPPPKEPLYLIGNRMVFLYLRDYNALEEIGFSKHARARVTPILSDEIHWRNNGRSGWGYGDEDQRGSRLAAGELCKTLGLQTINTVDVEHRARCHGLIVKHLDGWSVVFSGDTVPCQKLVQAGTGATLLIHEATMADDQVEMARAKMHSTFGQAIDTGKRMNAQNILLTHFSARYPKMPPSVYELQPGDPVIALAFDHANIKIGDMWKMGKYARAIEQSFTDIVDIEGEDLDMTDVRQVDINIG</sequence>
<keyword evidence="9" id="KW-0378">Hydrolase</keyword>
<evidence type="ECO:0000256" key="3">
    <source>
        <dbReference type="ARBA" id="ARBA00007823"/>
    </source>
</evidence>
<dbReference type="GO" id="GO:1990180">
    <property type="term" value="P:mitochondrial tRNA 3'-end processing"/>
    <property type="evidence" value="ECO:0007669"/>
    <property type="project" value="TreeGrafter"/>
</dbReference>
<accession>A0A1B7N6J6</accession>
<keyword evidence="8" id="KW-0255">Endonuclease</keyword>
<dbReference type="GO" id="GO:0005739">
    <property type="term" value="C:mitochondrion"/>
    <property type="evidence" value="ECO:0007669"/>
    <property type="project" value="TreeGrafter"/>
</dbReference>
<dbReference type="Pfam" id="PF13691">
    <property type="entry name" value="Lactamase_B_4"/>
    <property type="match status" value="1"/>
</dbReference>
<dbReference type="STRING" id="1314800.A0A1B7N6J6"/>
<evidence type="ECO:0000256" key="2">
    <source>
        <dbReference type="ARBA" id="ARBA00001947"/>
    </source>
</evidence>
<evidence type="ECO:0000256" key="6">
    <source>
        <dbReference type="ARBA" id="ARBA00022722"/>
    </source>
</evidence>
<dbReference type="GO" id="GO:0046872">
    <property type="term" value="F:metal ion binding"/>
    <property type="evidence" value="ECO:0007669"/>
    <property type="project" value="UniProtKB-KW"/>
</dbReference>
<dbReference type="EMBL" id="KV448211">
    <property type="protein sequence ID" value="OAX40464.1"/>
    <property type="molecule type" value="Genomic_DNA"/>
</dbReference>
<evidence type="ECO:0000256" key="9">
    <source>
        <dbReference type="ARBA" id="ARBA00022801"/>
    </source>
</evidence>
<evidence type="ECO:0000313" key="15">
    <source>
        <dbReference type="Proteomes" id="UP000092154"/>
    </source>
</evidence>
<protein>
    <recommendedName>
        <fullName evidence="4">ribonuclease Z</fullName>
        <ecNumber evidence="4">3.1.26.11</ecNumber>
    </recommendedName>
</protein>